<protein>
    <submittedName>
        <fullName evidence="2">Uncharacterized protein</fullName>
    </submittedName>
</protein>
<gene>
    <name evidence="2" type="ORF">F2Q68_00035881</name>
</gene>
<feature type="compositionally biased region" description="Polar residues" evidence="1">
    <location>
        <begin position="1"/>
        <end position="10"/>
    </location>
</feature>
<dbReference type="EMBL" id="QGKW02001988">
    <property type="protein sequence ID" value="KAF2552107.1"/>
    <property type="molecule type" value="Genomic_DNA"/>
</dbReference>
<dbReference type="AlphaFoldDB" id="A0A8S9H6N5"/>
<reference evidence="2" key="1">
    <citation type="submission" date="2019-12" db="EMBL/GenBank/DDBJ databases">
        <title>Genome sequencing and annotation of Brassica cretica.</title>
        <authorList>
            <person name="Studholme D.J."/>
            <person name="Sarris P.F."/>
        </authorList>
    </citation>
    <scope>NUCLEOTIDE SEQUENCE</scope>
    <source>
        <strain evidence="2">PFS-001/15</strain>
        <tissue evidence="2">Leaf</tissue>
    </source>
</reference>
<sequence length="88" mass="9606">MVTTEVSTAVSGMKPTSPPPESDGSTDFLDNDRLKESFSSGSLDFDDWTLLISEVETSFPFTMLSCWSFPCAMAIGGSMLTIRYSYAL</sequence>
<evidence type="ECO:0000313" key="3">
    <source>
        <dbReference type="Proteomes" id="UP000712281"/>
    </source>
</evidence>
<accession>A0A8S9H6N5</accession>
<evidence type="ECO:0000256" key="1">
    <source>
        <dbReference type="SAM" id="MobiDB-lite"/>
    </source>
</evidence>
<proteinExistence type="predicted"/>
<name>A0A8S9H6N5_BRACR</name>
<dbReference type="Proteomes" id="UP000712281">
    <property type="component" value="Unassembled WGS sequence"/>
</dbReference>
<evidence type="ECO:0000313" key="2">
    <source>
        <dbReference type="EMBL" id="KAF2552107.1"/>
    </source>
</evidence>
<organism evidence="2 3">
    <name type="scientific">Brassica cretica</name>
    <name type="common">Mustard</name>
    <dbReference type="NCBI Taxonomy" id="69181"/>
    <lineage>
        <taxon>Eukaryota</taxon>
        <taxon>Viridiplantae</taxon>
        <taxon>Streptophyta</taxon>
        <taxon>Embryophyta</taxon>
        <taxon>Tracheophyta</taxon>
        <taxon>Spermatophyta</taxon>
        <taxon>Magnoliopsida</taxon>
        <taxon>eudicotyledons</taxon>
        <taxon>Gunneridae</taxon>
        <taxon>Pentapetalae</taxon>
        <taxon>rosids</taxon>
        <taxon>malvids</taxon>
        <taxon>Brassicales</taxon>
        <taxon>Brassicaceae</taxon>
        <taxon>Brassiceae</taxon>
        <taxon>Brassica</taxon>
    </lineage>
</organism>
<feature type="region of interest" description="Disordered" evidence="1">
    <location>
        <begin position="1"/>
        <end position="29"/>
    </location>
</feature>
<comment type="caution">
    <text evidence="2">The sequence shown here is derived from an EMBL/GenBank/DDBJ whole genome shotgun (WGS) entry which is preliminary data.</text>
</comment>